<proteinExistence type="predicted"/>
<dbReference type="VEuPathDB" id="FungiDB:F9C07_5680"/>
<accession>A0A7U2R0Q2</accession>
<dbReference type="EMBL" id="CP044617">
    <property type="protein sequence ID" value="QRD91634.1"/>
    <property type="molecule type" value="Genomic_DNA"/>
</dbReference>
<evidence type="ECO:0000313" key="2">
    <source>
        <dbReference type="Proteomes" id="UP000596276"/>
    </source>
</evidence>
<name>A0A7U2R0Q2_ASPFN</name>
<evidence type="ECO:0000313" key="1">
    <source>
        <dbReference type="EMBL" id="QRD91634.1"/>
    </source>
</evidence>
<reference evidence="2" key="1">
    <citation type="journal article" date="2021" name="G3 (Bethesda)">
        <title>Chromosome assembled and annotated genome sequence of Aspergillus flavus NRRL 3357.</title>
        <authorList>
            <person name="Skerker J.M."/>
            <person name="Pianalto K.M."/>
            <person name="Mondo S.J."/>
            <person name="Yang K."/>
            <person name="Arkin A.P."/>
            <person name="Keller N.P."/>
            <person name="Grigoriev I.V."/>
            <person name="Louise Glass N.L."/>
        </authorList>
    </citation>
    <scope>NUCLEOTIDE SEQUENCE [LARGE SCALE GENOMIC DNA]</scope>
    <source>
        <strain evidence="2">ATCC 200026 / FGSC A1120 / IAM 13836 / NRRL 3357 / JCM 12722 / SRRC 167</strain>
    </source>
</reference>
<dbReference type="AlphaFoldDB" id="A0A7U2R0Q2"/>
<protein>
    <submittedName>
        <fullName evidence="1">Uncharacterized protein</fullName>
    </submittedName>
</protein>
<dbReference type="Proteomes" id="UP000596276">
    <property type="component" value="Chromosome 7"/>
</dbReference>
<dbReference type="VEuPathDB" id="FungiDB:AFLA_007920"/>
<gene>
    <name evidence="1" type="ORF">F9C07_5680</name>
</gene>
<keyword evidence="2" id="KW-1185">Reference proteome</keyword>
<sequence length="96" mass="11388">MLGYKRREFSSLTKWFFSFMQLRRHFGAEWAMREKEFDHTEKLEAFAARKVDELDKYDKASEKMEEKKALVDSENITKQEFIANALIEAGSISHFS</sequence>
<organism evidence="1 2">
    <name type="scientific">Aspergillus flavus (strain ATCC 200026 / FGSC A1120 / IAM 13836 / NRRL 3357 / JCM 12722 / SRRC 167)</name>
    <dbReference type="NCBI Taxonomy" id="332952"/>
    <lineage>
        <taxon>Eukaryota</taxon>
        <taxon>Fungi</taxon>
        <taxon>Dikarya</taxon>
        <taxon>Ascomycota</taxon>
        <taxon>Pezizomycotina</taxon>
        <taxon>Eurotiomycetes</taxon>
        <taxon>Eurotiomycetidae</taxon>
        <taxon>Eurotiales</taxon>
        <taxon>Aspergillaceae</taxon>
        <taxon>Aspergillus</taxon>
        <taxon>Aspergillus subgen. Circumdati</taxon>
    </lineage>
</organism>